<evidence type="ECO:0000313" key="2">
    <source>
        <dbReference type="EMBL" id="CAI9927398.1"/>
    </source>
</evidence>
<sequence>MWQASFSKALKHYLECEYGYRPVTDQQIFDSLQQVIPKRGVWIQVGLQLNITSNQAHDYYHNTWIKQFLDSFEEYKWQLKNIIDSEKYDLNKTQLVNKIIQEFSEKHPGKKFHIMSIRQFIIHYYERIKTKKSLTNATKETKRSDSDLYAFLKNLLNE</sequence>
<organism evidence="1">
    <name type="scientific">Hexamita inflata</name>
    <dbReference type="NCBI Taxonomy" id="28002"/>
    <lineage>
        <taxon>Eukaryota</taxon>
        <taxon>Metamonada</taxon>
        <taxon>Diplomonadida</taxon>
        <taxon>Hexamitidae</taxon>
        <taxon>Hexamitinae</taxon>
        <taxon>Hexamita</taxon>
    </lineage>
</organism>
<proteinExistence type="predicted"/>
<evidence type="ECO:0000313" key="5">
    <source>
        <dbReference type="Proteomes" id="UP001642409"/>
    </source>
</evidence>
<dbReference type="Proteomes" id="UP001642409">
    <property type="component" value="Unassembled WGS sequence"/>
</dbReference>
<dbReference type="EMBL" id="CATOUU010000380">
    <property type="protein sequence ID" value="CAI9927395.1"/>
    <property type="molecule type" value="Genomic_DNA"/>
</dbReference>
<evidence type="ECO:0000313" key="3">
    <source>
        <dbReference type="EMBL" id="CAL5972534.1"/>
    </source>
</evidence>
<accession>A0AA86NWC0</accession>
<dbReference type="EMBL" id="CAXDID020000003">
    <property type="protein sequence ID" value="CAL5972540.1"/>
    <property type="molecule type" value="Genomic_DNA"/>
</dbReference>
<dbReference type="AlphaFoldDB" id="A0AA86NWC0"/>
<evidence type="ECO:0000313" key="4">
    <source>
        <dbReference type="EMBL" id="CAL5972540.1"/>
    </source>
</evidence>
<keyword evidence="5" id="KW-1185">Reference proteome</keyword>
<gene>
    <name evidence="1" type="ORF">HINF_LOCUS15040</name>
    <name evidence="2" type="ORF">HINF_LOCUS15043</name>
    <name evidence="3" type="ORF">HINF_LOCUS1953</name>
    <name evidence="4" type="ORF">HINF_LOCUS1956</name>
</gene>
<dbReference type="EMBL" id="CATOUU010000380">
    <property type="protein sequence ID" value="CAI9927398.1"/>
    <property type="molecule type" value="Genomic_DNA"/>
</dbReference>
<comment type="caution">
    <text evidence="1">The sequence shown here is derived from an EMBL/GenBank/DDBJ whole genome shotgun (WGS) entry which is preliminary data.</text>
</comment>
<dbReference type="EMBL" id="CAXDID020000003">
    <property type="protein sequence ID" value="CAL5972534.1"/>
    <property type="molecule type" value="Genomic_DNA"/>
</dbReference>
<evidence type="ECO:0000313" key="1">
    <source>
        <dbReference type="EMBL" id="CAI9927395.1"/>
    </source>
</evidence>
<protein>
    <submittedName>
        <fullName evidence="1">Uncharacterized protein</fullName>
    </submittedName>
</protein>
<reference evidence="3 5" key="2">
    <citation type="submission" date="2024-07" db="EMBL/GenBank/DDBJ databases">
        <authorList>
            <person name="Akdeniz Z."/>
        </authorList>
    </citation>
    <scope>NUCLEOTIDE SEQUENCE [LARGE SCALE GENOMIC DNA]</scope>
</reference>
<reference evidence="1" key="1">
    <citation type="submission" date="2023-06" db="EMBL/GenBank/DDBJ databases">
        <authorList>
            <person name="Kurt Z."/>
        </authorList>
    </citation>
    <scope>NUCLEOTIDE SEQUENCE</scope>
</reference>
<name>A0AA86NWC0_9EUKA</name>